<feature type="transmembrane region" description="Helical" evidence="2">
    <location>
        <begin position="41"/>
        <end position="64"/>
    </location>
</feature>
<dbReference type="RefSeq" id="WP_219065968.1">
    <property type="nucleotide sequence ID" value="NZ_CAJUXY010000004.1"/>
</dbReference>
<evidence type="ECO:0000313" key="3">
    <source>
        <dbReference type="EMBL" id="UQX10755.1"/>
    </source>
</evidence>
<sequence>MGGSRPPYDVEGYSEHDVVLGGNDDSFATDETPSAWFLKPWVLALWGLTVVILIGIIIYGLIILATGNGAGGPTTTRPSATTSHSTAPARTTTPPSALPTTTAPSPETTPQPAPPQITQTWTQQRPRHHWWNGDIPQIPGLPPIHIPGAVS</sequence>
<keyword evidence="2" id="KW-1133">Transmembrane helix</keyword>
<protein>
    <submittedName>
        <fullName evidence="3">Uncharacterized protein</fullName>
    </submittedName>
</protein>
<dbReference type="EMBL" id="CP097320">
    <property type="protein sequence ID" value="UQX10755.1"/>
    <property type="molecule type" value="Genomic_DNA"/>
</dbReference>
<evidence type="ECO:0000256" key="1">
    <source>
        <dbReference type="SAM" id="MobiDB-lite"/>
    </source>
</evidence>
<proteinExistence type="predicted"/>
<evidence type="ECO:0000313" key="4">
    <source>
        <dbReference type="Proteomes" id="UP001056610"/>
    </source>
</evidence>
<gene>
    <name evidence="3" type="ORF">M5I08_22730</name>
</gene>
<reference evidence="3" key="1">
    <citation type="submission" date="2022-05" db="EMBL/GenBank/DDBJ databases">
        <title>A methanotrophic Mycobacterium dominates a cave microbial ecosystem.</title>
        <authorList>
            <person name="Van Spanning R.J.M."/>
            <person name="Guan Q."/>
            <person name="Melkonian C."/>
            <person name="Gallant J."/>
            <person name="Polerecky L."/>
            <person name="Flot J.-F."/>
            <person name="Brandt B.W."/>
            <person name="Braster M."/>
            <person name="Iturbe Espinoza P."/>
            <person name="Aerts J."/>
            <person name="Meima-Franke M."/>
            <person name="Piersma S.R."/>
            <person name="Bunduc C."/>
            <person name="Ummels R."/>
            <person name="Pain A."/>
            <person name="Fleming E.J."/>
            <person name="van der Wel N."/>
            <person name="Gherman V.D."/>
            <person name="Sarbu S.M."/>
            <person name="Bodelier P.L.E."/>
            <person name="Bitter W."/>
        </authorList>
    </citation>
    <scope>NUCLEOTIDE SEQUENCE</scope>
    <source>
        <strain evidence="3">Sulfur Cave</strain>
    </source>
</reference>
<evidence type="ECO:0000256" key="2">
    <source>
        <dbReference type="SAM" id="Phobius"/>
    </source>
</evidence>
<keyword evidence="2" id="KW-0812">Transmembrane</keyword>
<keyword evidence="2" id="KW-0472">Membrane</keyword>
<name>A0ABY4QLA6_9MYCO</name>
<accession>A0ABY4QLA6</accession>
<feature type="region of interest" description="Disordered" evidence="1">
    <location>
        <begin position="71"/>
        <end position="136"/>
    </location>
</feature>
<organism evidence="3 4">
    <name type="scientific">Candidatus Mycobacterium methanotrophicum</name>
    <dbReference type="NCBI Taxonomy" id="2943498"/>
    <lineage>
        <taxon>Bacteria</taxon>
        <taxon>Bacillati</taxon>
        <taxon>Actinomycetota</taxon>
        <taxon>Actinomycetes</taxon>
        <taxon>Mycobacteriales</taxon>
        <taxon>Mycobacteriaceae</taxon>
        <taxon>Mycobacterium</taxon>
    </lineage>
</organism>
<feature type="compositionally biased region" description="Low complexity" evidence="1">
    <location>
        <begin position="71"/>
        <end position="106"/>
    </location>
</feature>
<dbReference type="Proteomes" id="UP001056610">
    <property type="component" value="Chromosome"/>
</dbReference>
<keyword evidence="4" id="KW-1185">Reference proteome</keyword>